<dbReference type="Gene3D" id="1.10.510.10">
    <property type="entry name" value="Transferase(Phosphotransferase) domain 1"/>
    <property type="match status" value="1"/>
</dbReference>
<keyword evidence="3" id="KW-0418">Kinase</keyword>
<evidence type="ECO:0000313" key="3">
    <source>
        <dbReference type="EMBL" id="KAF0134431.1"/>
    </source>
</evidence>
<dbReference type="Proteomes" id="UP000488506">
    <property type="component" value="Unassembled WGS sequence"/>
</dbReference>
<comment type="caution">
    <text evidence="3">The sequence shown here is derived from an EMBL/GenBank/DDBJ whole genome shotgun (WGS) entry which is preliminary data.</text>
</comment>
<proteinExistence type="predicted"/>
<dbReference type="AlphaFoldDB" id="A0A833P3B1"/>
<organism evidence="3 4">
    <name type="scientific">Candidatus Saganbacteria bacterium</name>
    <dbReference type="NCBI Taxonomy" id="2575572"/>
    <lineage>
        <taxon>Bacteria</taxon>
        <taxon>Bacillati</taxon>
        <taxon>Saganbacteria</taxon>
    </lineage>
</organism>
<accession>A0A833P3B1</accession>
<keyword evidence="3" id="KW-0723">Serine/threonine-protein kinase</keyword>
<dbReference type="GO" id="GO:0004674">
    <property type="term" value="F:protein serine/threonine kinase activity"/>
    <property type="evidence" value="ECO:0007669"/>
    <property type="project" value="UniProtKB-KW"/>
</dbReference>
<evidence type="ECO:0000259" key="2">
    <source>
        <dbReference type="PROSITE" id="PS50011"/>
    </source>
</evidence>
<dbReference type="SMART" id="SM00220">
    <property type="entry name" value="S_TKc"/>
    <property type="match status" value="1"/>
</dbReference>
<dbReference type="PROSITE" id="PS50011">
    <property type="entry name" value="PROTEIN_KINASE_DOM"/>
    <property type="match status" value="1"/>
</dbReference>
<dbReference type="InterPro" id="IPR000719">
    <property type="entry name" value="Prot_kinase_dom"/>
</dbReference>
<dbReference type="SUPFAM" id="SSF56112">
    <property type="entry name" value="Protein kinase-like (PK-like)"/>
    <property type="match status" value="1"/>
</dbReference>
<dbReference type="Pfam" id="PF00069">
    <property type="entry name" value="Pkinase"/>
    <property type="match status" value="1"/>
</dbReference>
<reference evidence="3 4" key="1">
    <citation type="submission" date="2019-12" db="EMBL/GenBank/DDBJ databases">
        <authorList>
            <person name="Wolfe R."/>
            <person name="Danczak R."/>
            <person name="Wilkins M."/>
        </authorList>
    </citation>
    <scope>NUCLEOTIDE SEQUENCE [LARGE SCALE GENOMIC DNA]</scope>
    <source>
        <strain evidence="3">X2_MaxBin.013</strain>
    </source>
</reference>
<keyword evidence="1" id="KW-0472">Membrane</keyword>
<dbReference type="Gene3D" id="3.30.200.20">
    <property type="entry name" value="Phosphorylase Kinase, domain 1"/>
    <property type="match status" value="1"/>
</dbReference>
<keyword evidence="3" id="KW-0808">Transferase</keyword>
<dbReference type="GO" id="GO:0005524">
    <property type="term" value="F:ATP binding"/>
    <property type="evidence" value="ECO:0007669"/>
    <property type="project" value="InterPro"/>
</dbReference>
<evidence type="ECO:0000256" key="1">
    <source>
        <dbReference type="SAM" id="Phobius"/>
    </source>
</evidence>
<dbReference type="InterPro" id="IPR011009">
    <property type="entry name" value="Kinase-like_dom_sf"/>
</dbReference>
<keyword evidence="1" id="KW-1133">Transmembrane helix</keyword>
<protein>
    <submittedName>
        <fullName evidence="3">Serine/threonine protein kinase bacterial</fullName>
    </submittedName>
</protein>
<feature type="transmembrane region" description="Helical" evidence="1">
    <location>
        <begin position="136"/>
        <end position="161"/>
    </location>
</feature>
<feature type="domain" description="Protein kinase" evidence="2">
    <location>
        <begin position="200"/>
        <end position="522"/>
    </location>
</feature>
<dbReference type="PROSITE" id="PS00108">
    <property type="entry name" value="PROTEIN_KINASE_ST"/>
    <property type="match status" value="1"/>
</dbReference>
<dbReference type="InterPro" id="IPR008271">
    <property type="entry name" value="Ser/Thr_kinase_AS"/>
</dbReference>
<evidence type="ECO:0000313" key="4">
    <source>
        <dbReference type="Proteomes" id="UP000488506"/>
    </source>
</evidence>
<dbReference type="PANTHER" id="PTHR24345">
    <property type="entry name" value="SERINE/THREONINE-PROTEIN KINASE PLK"/>
    <property type="match status" value="1"/>
</dbReference>
<sequence>MVNRVQNPVKTTFWSRLKASARRHSFSPRSPLTERSHFLPPNNSSQFEGFWIPVINPFQLQPIVEVGPNIVFMSSFNVSGTKAEKTALPRQPAKKNLSQETSTIFKKATVDIIAVAAVVVLASSAILSLLSFVGLAIASISIGLCTLTVLGVLMYLGASLINPNGKEKNKTIETSDHSGKILDLRIKAKTIDGRTKYFFLTGKDPIGRGGYCSVYEGYDPEENKKVIVKVLIPSVGDNDPAAKNRLRREFEIMATINHPRIVRSLAQGMVREGNQKFSFIVLEYIESPTLYECLLKGGYFSPVEAIKIAIQIVDGMMFLNEKGIFHRDLKPGNIFYSRKNGIKIGDFGLAKSVGSDDLTKTGLIPGTIEYQSANSSQYAMMSRKARGTRDGEEQIKNLLFIRDQFAFGALLYELLTGIGVTFQGDTGNPLQIKRGDSFNAYLRDYLKYTDINISQEEKIALDRKYQLIKMLSLNELEIKFPDDIYKFLSRCVNFDARKCFPSYRDMMNALIVLEKKYKHQVVQIVDND</sequence>
<keyword evidence="1" id="KW-0812">Transmembrane</keyword>
<feature type="transmembrane region" description="Helical" evidence="1">
    <location>
        <begin position="108"/>
        <end position="130"/>
    </location>
</feature>
<dbReference type="EMBL" id="WPAF01000008">
    <property type="protein sequence ID" value="KAF0134431.1"/>
    <property type="molecule type" value="Genomic_DNA"/>
</dbReference>
<gene>
    <name evidence="3" type="ORF">FD145_656</name>
</gene>
<dbReference type="CDD" id="cd14014">
    <property type="entry name" value="STKc_PknB_like"/>
    <property type="match status" value="1"/>
</dbReference>
<name>A0A833P3B1_UNCSA</name>